<organism evidence="1 2">
    <name type="scientific">Ceratodon purpureus</name>
    <name type="common">Fire moss</name>
    <name type="synonym">Dicranum purpureum</name>
    <dbReference type="NCBI Taxonomy" id="3225"/>
    <lineage>
        <taxon>Eukaryota</taxon>
        <taxon>Viridiplantae</taxon>
        <taxon>Streptophyta</taxon>
        <taxon>Embryophyta</taxon>
        <taxon>Bryophyta</taxon>
        <taxon>Bryophytina</taxon>
        <taxon>Bryopsida</taxon>
        <taxon>Dicranidae</taxon>
        <taxon>Pseudoditrichales</taxon>
        <taxon>Ditrichaceae</taxon>
        <taxon>Ceratodon</taxon>
    </lineage>
</organism>
<evidence type="ECO:0000313" key="2">
    <source>
        <dbReference type="Proteomes" id="UP000822688"/>
    </source>
</evidence>
<name>A0A8T0HFA0_CERPU</name>
<dbReference type="EMBL" id="CM026427">
    <property type="protein sequence ID" value="KAG0568914.1"/>
    <property type="molecule type" value="Genomic_DNA"/>
</dbReference>
<sequence length="444" mass="49940">MEKWAHSYVTLEEITEYVAAYMELLVLASGVQSSGHPFTWTPHHLRKAFSWADRLEKIMEDLSSTEEGIEGLVSRRALDAVLANLTASAKNYPAGLPHLTASDLSNARKILLQALLQAVVPDSDYLQLVTDSLLRLNEDEGESAIPIKEEVSARNSALRSAESLRTFVESATGCLIFEKKQINCATSIWQTPVDRDNSNSIIEVADENLFKSWERNAMEYVTSFSTVYKTAAANLIFKSREEDWRRVLDTSRAYISSTMVGSDIANETEIAELCCLQLAFSESRDLAFRITASLPNAKLEITKTQGSTVPEYQLQEAVIIENFLAEILEKQVDLFWKLPPVLLAGVCASRFSLLKTYLWTITNKIQVLGRSCKCPCHESSRTCPPCQNCSNVLMEKLWCFDVHHSQLRTFQAQQVNSVCNFLLNKAQKCQSLQKSYMHVDIATR</sequence>
<dbReference type="Proteomes" id="UP000822688">
    <property type="component" value="Chromosome 6"/>
</dbReference>
<proteinExistence type="predicted"/>
<dbReference type="GO" id="GO:0043240">
    <property type="term" value="C:Fanconi anaemia nuclear complex"/>
    <property type="evidence" value="ECO:0007669"/>
    <property type="project" value="InterPro"/>
</dbReference>
<reference evidence="1 2" key="1">
    <citation type="submission" date="2020-06" db="EMBL/GenBank/DDBJ databases">
        <title>WGS assembly of Ceratodon purpureus strain R40.</title>
        <authorList>
            <person name="Carey S.B."/>
            <person name="Jenkins J."/>
            <person name="Shu S."/>
            <person name="Lovell J.T."/>
            <person name="Sreedasyam A."/>
            <person name="Maumus F."/>
            <person name="Tiley G.P."/>
            <person name="Fernandez-Pozo N."/>
            <person name="Barry K."/>
            <person name="Chen C."/>
            <person name="Wang M."/>
            <person name="Lipzen A."/>
            <person name="Daum C."/>
            <person name="Saski C.A."/>
            <person name="Payton A.C."/>
            <person name="Mcbreen J.C."/>
            <person name="Conrad R.E."/>
            <person name="Kollar L.M."/>
            <person name="Olsson S."/>
            <person name="Huttunen S."/>
            <person name="Landis J.B."/>
            <person name="Wickett N.J."/>
            <person name="Johnson M.G."/>
            <person name="Rensing S.A."/>
            <person name="Grimwood J."/>
            <person name="Schmutz J."/>
            <person name="Mcdaniel S.F."/>
        </authorList>
    </citation>
    <scope>NUCLEOTIDE SEQUENCE [LARGE SCALE GENOMIC DNA]</scope>
    <source>
        <strain evidence="1 2">R40</strain>
    </source>
</reference>
<gene>
    <name evidence="1" type="ORF">KC19_6G051500</name>
</gene>
<keyword evidence="2" id="KW-1185">Reference proteome</keyword>
<dbReference type="PANTHER" id="PTHR14449">
    <property type="entry name" value="FANCONI ANEMIA GROUP F PROTEIN FANCF"/>
    <property type="match status" value="1"/>
</dbReference>
<dbReference type="Pfam" id="PF11107">
    <property type="entry name" value="FANCF"/>
    <property type="match status" value="1"/>
</dbReference>
<dbReference type="PANTHER" id="PTHR14449:SF2">
    <property type="entry name" value="FANCONI ANEMIA GROUP F PROTEIN"/>
    <property type="match status" value="1"/>
</dbReference>
<evidence type="ECO:0000313" key="1">
    <source>
        <dbReference type="EMBL" id="KAG0568914.1"/>
    </source>
</evidence>
<protein>
    <submittedName>
        <fullName evidence="1">Uncharacterized protein</fullName>
    </submittedName>
</protein>
<dbReference type="GO" id="GO:0036297">
    <property type="term" value="P:interstrand cross-link repair"/>
    <property type="evidence" value="ECO:0007669"/>
    <property type="project" value="InterPro"/>
</dbReference>
<comment type="caution">
    <text evidence="1">The sequence shown here is derived from an EMBL/GenBank/DDBJ whole genome shotgun (WGS) entry which is preliminary data.</text>
</comment>
<dbReference type="AlphaFoldDB" id="A0A8T0HFA0"/>
<accession>A0A8T0HFA0</accession>
<dbReference type="InterPro" id="IPR035428">
    <property type="entry name" value="FANCF"/>
</dbReference>